<keyword evidence="1" id="KW-1133">Transmembrane helix</keyword>
<dbReference type="InterPro" id="IPR018820">
    <property type="entry name" value="BRE4-related_DUF2421"/>
</dbReference>
<accession>A0A9W9TI95</accession>
<dbReference type="Proteomes" id="UP001150941">
    <property type="component" value="Unassembled WGS sequence"/>
</dbReference>
<comment type="caution">
    <text evidence="4">The sequence shown here is derived from an EMBL/GenBank/DDBJ whole genome shotgun (WGS) entry which is preliminary data.</text>
</comment>
<evidence type="ECO:0000259" key="2">
    <source>
        <dbReference type="Pfam" id="PF10334"/>
    </source>
</evidence>
<feature type="transmembrane region" description="Helical" evidence="1">
    <location>
        <begin position="534"/>
        <end position="551"/>
    </location>
</feature>
<keyword evidence="5" id="KW-1185">Reference proteome</keyword>
<dbReference type="Pfam" id="PF10337">
    <property type="entry name" value="ArAE_2_N"/>
    <property type="match status" value="2"/>
</dbReference>
<dbReference type="Pfam" id="PF10334">
    <property type="entry name" value="BRE4"/>
    <property type="match status" value="1"/>
</dbReference>
<protein>
    <recommendedName>
        <fullName evidence="6">ER transporter 6TM N-terminal domain-containing protein</fullName>
    </recommendedName>
</protein>
<dbReference type="InterPro" id="IPR018823">
    <property type="entry name" value="ArAE_2_N"/>
</dbReference>
<feature type="transmembrane region" description="Helical" evidence="1">
    <location>
        <begin position="638"/>
        <end position="656"/>
    </location>
</feature>
<dbReference type="GeneID" id="83204615"/>
<dbReference type="EMBL" id="JAPQKS010000006">
    <property type="protein sequence ID" value="KAJ5223474.1"/>
    <property type="molecule type" value="Genomic_DNA"/>
</dbReference>
<feature type="transmembrane region" description="Helical" evidence="1">
    <location>
        <begin position="48"/>
        <end position="80"/>
    </location>
</feature>
<feature type="transmembrane region" description="Helical" evidence="1">
    <location>
        <begin position="160"/>
        <end position="180"/>
    </location>
</feature>
<feature type="transmembrane region" description="Helical" evidence="1">
    <location>
        <begin position="192"/>
        <end position="211"/>
    </location>
</feature>
<name>A0A9W9TI95_9EURO</name>
<sequence length="917" mass="100343">MSAQENGAPASAPAAPSAAAKPKSQWKLPSLLNHFNAADLKTLFRCSVAAWVATLMIFIHPALNTIGIASFFATMVLFMVPPNSMVFVYILASFTLIFGMALGWGWGVITMLAAQAARPVAEKQAKLQAMGQQAYQQANATGVPVANVAQARLRASNPKFVLCQIFGTIVMDVYLTLGPLLPSFNGTIPKVFLIPSAIGIGLGLVCQIVFFPTSTSHVVLVGYEDLVRLLKAPLDVTIASLCHGKVAEMSDLQKLKLGTLGLYRKIQPALGFLPLDFSVGRWNAHDVKSLNEPLRQATMRTLLLLESHIAHVGGQAKAEKLRTLTFDADTFSEMLDEKKKPRKAGLRQLIQSASMVHAIQSPEHEGFRKEMHEALQEPSSRILPICTDATTITADSIKAVNSARWFNRPTQQRFNELEENAQTILENLRAERMAFTNDTTERLLQVNADLFDADGALKDLGLGYAFNWVFRKSAVAPVQAAENTVVDPEEQERKTKAAQESLRMSRGYRARQRGGIGRVILAIYHWLINSEGMYALRMVCVTIALGIPAVIPSSASFYYREKGLWALIMGQTTVLVYMSDFTLSLVSRFAGSVIGGVVGLVAWYIGSGNGNGNSYGLAAVMAVVVPMLMWLRIFSPPVLLQSVMMGCATCLLVVGYSFDYHYYPQYGNPGAGYSVFWRRLLLVLIGSAAAAILQLLPRPPSATRHVCSSLSGAVRSLTDHYALLLSCWGKPDREEGLVAEDLAFHLAESLSALDGPVAMLKLEFSSSPFDSEHLAQIKALCQDLNHHLARLLFLSASLPEHFQSRLAQHGGLLDHRGIGDIMAVLNAIDQTLKTGDPVPEVLPTPLLKRCLDFWSTHHADVTMSRELIRDEDYRRFCVAVSAYLKFLGTVDDLVLVIKGAVGESHIVSRALMHDLVV</sequence>
<keyword evidence="1" id="KW-0472">Membrane</keyword>
<reference evidence="4" key="2">
    <citation type="journal article" date="2023" name="IMA Fungus">
        <title>Comparative genomic study of the Penicillium genus elucidates a diverse pangenome and 15 lateral gene transfer events.</title>
        <authorList>
            <person name="Petersen C."/>
            <person name="Sorensen T."/>
            <person name="Nielsen M.R."/>
            <person name="Sondergaard T.E."/>
            <person name="Sorensen J.L."/>
            <person name="Fitzpatrick D.A."/>
            <person name="Frisvad J.C."/>
            <person name="Nielsen K.L."/>
        </authorList>
    </citation>
    <scope>NUCLEOTIDE SEQUENCE</scope>
    <source>
        <strain evidence="4">IBT 19713</strain>
    </source>
</reference>
<feature type="domain" description="Putative ER transporter 6TM N-terminal" evidence="3">
    <location>
        <begin position="151"/>
        <end position="445"/>
    </location>
</feature>
<evidence type="ECO:0008006" key="6">
    <source>
        <dbReference type="Google" id="ProtNLM"/>
    </source>
</evidence>
<organism evidence="4 5">
    <name type="scientific">Penicillium chermesinum</name>
    <dbReference type="NCBI Taxonomy" id="63820"/>
    <lineage>
        <taxon>Eukaryota</taxon>
        <taxon>Fungi</taxon>
        <taxon>Dikarya</taxon>
        <taxon>Ascomycota</taxon>
        <taxon>Pezizomycotina</taxon>
        <taxon>Eurotiomycetes</taxon>
        <taxon>Eurotiomycetidae</taxon>
        <taxon>Eurotiales</taxon>
        <taxon>Aspergillaceae</taxon>
        <taxon>Penicillium</taxon>
    </lineage>
</organism>
<dbReference type="PANTHER" id="PTHR37994">
    <property type="entry name" value="ARAE_2_N DOMAIN-CONTAINING PROTEIN-RELATED"/>
    <property type="match status" value="1"/>
</dbReference>
<feature type="transmembrane region" description="Helical" evidence="1">
    <location>
        <begin position="676"/>
        <end position="696"/>
    </location>
</feature>
<keyword evidence="1" id="KW-0812">Transmembrane</keyword>
<dbReference type="PANTHER" id="PTHR37994:SF3">
    <property type="entry name" value="ER TRANSPORTER 6TM N-TERMINAL DOMAIN-CONTAINING PROTEIN"/>
    <property type="match status" value="1"/>
</dbReference>
<evidence type="ECO:0000313" key="5">
    <source>
        <dbReference type="Proteomes" id="UP001150941"/>
    </source>
</evidence>
<evidence type="ECO:0000256" key="1">
    <source>
        <dbReference type="SAM" id="Phobius"/>
    </source>
</evidence>
<evidence type="ECO:0000313" key="4">
    <source>
        <dbReference type="EMBL" id="KAJ5223474.1"/>
    </source>
</evidence>
<gene>
    <name evidence="4" type="ORF">N7468_008016</name>
</gene>
<dbReference type="RefSeq" id="XP_058327657.1">
    <property type="nucleotide sequence ID" value="XM_058477312.1"/>
</dbReference>
<evidence type="ECO:0000259" key="3">
    <source>
        <dbReference type="Pfam" id="PF10337"/>
    </source>
</evidence>
<proteinExistence type="predicted"/>
<reference evidence="4" key="1">
    <citation type="submission" date="2022-11" db="EMBL/GenBank/DDBJ databases">
        <authorList>
            <person name="Petersen C."/>
        </authorList>
    </citation>
    <scope>NUCLEOTIDE SEQUENCE</scope>
    <source>
        <strain evidence="4">IBT 19713</strain>
    </source>
</reference>
<dbReference type="AlphaFoldDB" id="A0A9W9TI95"/>
<feature type="transmembrane region" description="Helical" evidence="1">
    <location>
        <begin position="86"/>
        <end position="114"/>
    </location>
</feature>
<feature type="domain" description="DUF2421" evidence="2">
    <location>
        <begin position="697"/>
        <end position="905"/>
    </location>
</feature>
<dbReference type="OrthoDB" id="2274698at2759"/>
<feature type="transmembrane region" description="Helical" evidence="1">
    <location>
        <begin position="585"/>
        <end position="606"/>
    </location>
</feature>
<feature type="domain" description="Putative ER transporter 6TM N-terminal" evidence="3">
    <location>
        <begin position="31"/>
        <end position="150"/>
    </location>
</feature>
<feature type="transmembrane region" description="Helical" evidence="1">
    <location>
        <begin position="612"/>
        <end position="631"/>
    </location>
</feature>